<name>A0A2N0VL37_9BACT</name>
<keyword evidence="3" id="KW-1015">Disulfide bond</keyword>
<evidence type="ECO:0000313" key="4">
    <source>
        <dbReference type="EMBL" id="PKD44915.1"/>
    </source>
</evidence>
<feature type="binding site" evidence="2">
    <location>
        <position position="148"/>
    </location>
    <ligand>
        <name>Cu cation</name>
        <dbReference type="ChEBI" id="CHEBI:23378"/>
    </ligand>
</feature>
<evidence type="ECO:0000256" key="1">
    <source>
        <dbReference type="ARBA" id="ARBA00010996"/>
    </source>
</evidence>
<dbReference type="Pfam" id="PF02630">
    <property type="entry name" value="SCO1-SenC"/>
    <property type="match status" value="1"/>
</dbReference>
<evidence type="ECO:0000256" key="2">
    <source>
        <dbReference type="PIRSR" id="PIRSR603782-1"/>
    </source>
</evidence>
<gene>
    <name evidence="4" type="ORF">CWD77_05500</name>
</gene>
<feature type="binding site" evidence="2">
    <location>
        <position position="58"/>
    </location>
    <ligand>
        <name>Cu cation</name>
        <dbReference type="ChEBI" id="CHEBI:23378"/>
    </ligand>
</feature>
<dbReference type="OrthoDB" id="5616157at2"/>
<evidence type="ECO:0000313" key="5">
    <source>
        <dbReference type="Proteomes" id="UP000233398"/>
    </source>
</evidence>
<dbReference type="RefSeq" id="WP_101072203.1">
    <property type="nucleotide sequence ID" value="NZ_PISP01000001.1"/>
</dbReference>
<evidence type="ECO:0000256" key="3">
    <source>
        <dbReference type="PIRSR" id="PIRSR603782-2"/>
    </source>
</evidence>
<proteinExistence type="inferred from homology"/>
<dbReference type="GO" id="GO:0046872">
    <property type="term" value="F:metal ion binding"/>
    <property type="evidence" value="ECO:0007669"/>
    <property type="project" value="UniProtKB-KW"/>
</dbReference>
<keyword evidence="5" id="KW-1185">Reference proteome</keyword>
<evidence type="ECO:0008006" key="6">
    <source>
        <dbReference type="Google" id="ProtNLM"/>
    </source>
</evidence>
<dbReference type="AlphaFoldDB" id="A0A2N0VL37"/>
<dbReference type="Proteomes" id="UP000233398">
    <property type="component" value="Unassembled WGS sequence"/>
</dbReference>
<dbReference type="SUPFAM" id="SSF52833">
    <property type="entry name" value="Thioredoxin-like"/>
    <property type="match status" value="1"/>
</dbReference>
<keyword evidence="2" id="KW-0479">Metal-binding</keyword>
<feature type="binding site" evidence="2">
    <location>
        <position position="62"/>
    </location>
    <ligand>
        <name>Cu cation</name>
        <dbReference type="ChEBI" id="CHEBI:23378"/>
    </ligand>
</feature>
<dbReference type="InterPro" id="IPR036249">
    <property type="entry name" value="Thioredoxin-like_sf"/>
</dbReference>
<accession>A0A2N0VL37</accession>
<reference evidence="4 5" key="1">
    <citation type="submission" date="2017-11" db="EMBL/GenBank/DDBJ databases">
        <title>Rhodohalobacter 15182 sp. nov., isolated from a salt lake.</title>
        <authorList>
            <person name="Han S."/>
        </authorList>
    </citation>
    <scope>NUCLEOTIDE SEQUENCE [LARGE SCALE GENOMIC DNA]</scope>
    <source>
        <strain evidence="4 5">15182</strain>
    </source>
</reference>
<dbReference type="EMBL" id="PISP01000001">
    <property type="protein sequence ID" value="PKD44915.1"/>
    <property type="molecule type" value="Genomic_DNA"/>
</dbReference>
<comment type="caution">
    <text evidence="4">The sequence shown here is derived from an EMBL/GenBank/DDBJ whole genome shotgun (WGS) entry which is preliminary data.</text>
</comment>
<comment type="similarity">
    <text evidence="1">Belongs to the SCO1/2 family.</text>
</comment>
<feature type="disulfide bond" description="Redox-active" evidence="3">
    <location>
        <begin position="58"/>
        <end position="62"/>
    </location>
</feature>
<sequence length="181" mass="20425">MKSVLLLIALFLTPIVIVFGSGFGIVSHPAKGNLVDPEILHIDQESDTAIIFFGYVGCSYICPTSLYKIDEMLSEQNDSTKFEGLSILFADIANRPGVVSSDRYAKNISPRMQGVNLSKEQLDYSVDMFNLRIRDTKRMDSEVYHTDHFFVLKRRDKAFEITAVLPNQVTTEKLAEVLLKK</sequence>
<keyword evidence="2" id="KW-0186">Copper</keyword>
<organism evidence="4 5">
    <name type="scientific">Rhodohalobacter barkolensis</name>
    <dbReference type="NCBI Taxonomy" id="2053187"/>
    <lineage>
        <taxon>Bacteria</taxon>
        <taxon>Pseudomonadati</taxon>
        <taxon>Balneolota</taxon>
        <taxon>Balneolia</taxon>
        <taxon>Balneolales</taxon>
        <taxon>Balneolaceae</taxon>
        <taxon>Rhodohalobacter</taxon>
    </lineage>
</organism>
<dbReference type="InterPro" id="IPR003782">
    <property type="entry name" value="SCO1/SenC"/>
</dbReference>
<dbReference type="Gene3D" id="3.40.30.10">
    <property type="entry name" value="Glutaredoxin"/>
    <property type="match status" value="1"/>
</dbReference>
<protein>
    <recommendedName>
        <fullName evidence="6">SCO family protein</fullName>
    </recommendedName>
</protein>